<sequence length="415" mass="45150">MSNLMADIGMNGDIHGEPGRAGPDSGVERRATRHRPGRHTAVVLLIFGLLGSGFLYLNRDDSPQAAPDWKPGPFDPPVQYAFTREDPNCHSRPREEEDDAAPEVITCSEWTLRVNYKRGKGRQDLDITYGASCGGFEAGSGADDDECSSDIPLLDAVSQAQIEDSHFEGVPLRITAAGHHLAYFSKQRMQFVGWNLPTARLKPISPRLDAEALGDVHSLEISPDGRFFALAFSGDQPRLLITEFATGRTSTFPGFCHVLGLSHNAAVIAAKRACPGLGEDDPESSTVTILNHRGMVTSEWKGGDFINNLSPDGRLMVKVLPTFGEDDEESLAVYNAKTGKIVKKFNLRLLSEPSDAIGYDWLDTNEYIIEAEPPEPGGSFGYYKVNVQTGKSQRIRDIGLDPGATVSLGKVHIGN</sequence>
<organism evidence="3 4">
    <name type="scientific">Streptosporangium becharense</name>
    <dbReference type="NCBI Taxonomy" id="1816182"/>
    <lineage>
        <taxon>Bacteria</taxon>
        <taxon>Bacillati</taxon>
        <taxon>Actinomycetota</taxon>
        <taxon>Actinomycetes</taxon>
        <taxon>Streptosporangiales</taxon>
        <taxon>Streptosporangiaceae</taxon>
        <taxon>Streptosporangium</taxon>
    </lineage>
</organism>
<comment type="caution">
    <text evidence="3">The sequence shown here is derived from an EMBL/GenBank/DDBJ whole genome shotgun (WGS) entry which is preliminary data.</text>
</comment>
<keyword evidence="2" id="KW-0472">Membrane</keyword>
<name>A0A7W9MHL1_9ACTN</name>
<dbReference type="AlphaFoldDB" id="A0A7W9MHL1"/>
<feature type="region of interest" description="Disordered" evidence="1">
    <location>
        <begin position="1"/>
        <end position="33"/>
    </location>
</feature>
<dbReference type="EMBL" id="JACHMP010000001">
    <property type="protein sequence ID" value="MBB5820574.1"/>
    <property type="molecule type" value="Genomic_DNA"/>
</dbReference>
<gene>
    <name evidence="3" type="ORF">F4562_003636</name>
</gene>
<feature type="transmembrane region" description="Helical" evidence="2">
    <location>
        <begin position="39"/>
        <end position="57"/>
    </location>
</feature>
<evidence type="ECO:0000313" key="3">
    <source>
        <dbReference type="EMBL" id="MBB5820574.1"/>
    </source>
</evidence>
<keyword evidence="2" id="KW-0812">Transmembrane</keyword>
<evidence type="ECO:0000313" key="4">
    <source>
        <dbReference type="Proteomes" id="UP000540685"/>
    </source>
</evidence>
<dbReference type="Proteomes" id="UP000540685">
    <property type="component" value="Unassembled WGS sequence"/>
</dbReference>
<keyword evidence="2" id="KW-1133">Transmembrane helix</keyword>
<evidence type="ECO:0000256" key="2">
    <source>
        <dbReference type="SAM" id="Phobius"/>
    </source>
</evidence>
<evidence type="ECO:0000256" key="1">
    <source>
        <dbReference type="SAM" id="MobiDB-lite"/>
    </source>
</evidence>
<dbReference type="RefSeq" id="WP_184543219.1">
    <property type="nucleotide sequence ID" value="NZ_JACHMP010000001.1"/>
</dbReference>
<protein>
    <submittedName>
        <fullName evidence="3">Uncharacterized protein</fullName>
    </submittedName>
</protein>
<accession>A0A7W9MHL1</accession>
<keyword evidence="4" id="KW-1185">Reference proteome</keyword>
<proteinExistence type="predicted"/>
<reference evidence="3 4" key="1">
    <citation type="submission" date="2020-08" db="EMBL/GenBank/DDBJ databases">
        <title>Sequencing the genomes of 1000 actinobacteria strains.</title>
        <authorList>
            <person name="Klenk H.-P."/>
        </authorList>
    </citation>
    <scope>NUCLEOTIDE SEQUENCE [LARGE SCALE GENOMIC DNA]</scope>
    <source>
        <strain evidence="3 4">DSM 46887</strain>
    </source>
</reference>
<dbReference type="SUPFAM" id="SSF82171">
    <property type="entry name" value="DPP6 N-terminal domain-like"/>
    <property type="match status" value="1"/>
</dbReference>